<dbReference type="InterPro" id="IPR000073">
    <property type="entry name" value="AB_hydrolase_1"/>
</dbReference>
<keyword evidence="3" id="KW-1185">Reference proteome</keyword>
<dbReference type="InterPro" id="IPR029058">
    <property type="entry name" value="AB_hydrolase_fold"/>
</dbReference>
<dbReference type="PRINTS" id="PR00412">
    <property type="entry name" value="EPOXHYDRLASE"/>
</dbReference>
<organism evidence="2 3">
    <name type="scientific">Nocardioides massiliensis</name>
    <dbReference type="NCBI Taxonomy" id="1325935"/>
    <lineage>
        <taxon>Bacteria</taxon>
        <taxon>Bacillati</taxon>
        <taxon>Actinomycetota</taxon>
        <taxon>Actinomycetes</taxon>
        <taxon>Propionibacteriales</taxon>
        <taxon>Nocardioidaceae</taxon>
        <taxon>Nocardioides</taxon>
    </lineage>
</organism>
<evidence type="ECO:0000313" key="2">
    <source>
        <dbReference type="EMBL" id="MDP9823633.1"/>
    </source>
</evidence>
<evidence type="ECO:0000313" key="3">
    <source>
        <dbReference type="Proteomes" id="UP001240447"/>
    </source>
</evidence>
<sequence length="310" mass="33866">MHNDEYASRSVVVPHVRAMRENVYGVHTHYVEAGEGEPVILVHGGGPGASGASGWGRLLPLLSGEFRVLAIDLLGSGYSDKPLVDYSFQTLVDHVAGFIDVLGLSRVRLVGNSQGAYVAMKYALDHPARVRQVGVIATGTLATAVGLRDGGHALPLPRFDGSRASLEDFLRLIVNDPRHLSDRLVDARYDVASLPGHREMLDSLWDYRRLLVQDSDQQQVFSVRERLAQLSVPWTMIWGADDRTAPLASLGTGMRELYPEVPFHVVEGAGHQAQTDAPQEVADVLLAFFRSVGVMEGQGQRPEVADTWAK</sequence>
<dbReference type="EMBL" id="JAUSQM010000001">
    <property type="protein sequence ID" value="MDP9823633.1"/>
    <property type="molecule type" value="Genomic_DNA"/>
</dbReference>
<name>A0ABT9NT99_9ACTN</name>
<dbReference type="SUPFAM" id="SSF53474">
    <property type="entry name" value="alpha/beta-Hydrolases"/>
    <property type="match status" value="1"/>
</dbReference>
<feature type="domain" description="AB hydrolase-1" evidence="1">
    <location>
        <begin position="38"/>
        <end position="277"/>
    </location>
</feature>
<accession>A0ABT9NT99</accession>
<protein>
    <submittedName>
        <fullName evidence="2">Pimeloyl-ACP methyl ester carboxylesterase</fullName>
    </submittedName>
</protein>
<gene>
    <name evidence="2" type="ORF">J2S59_003442</name>
</gene>
<dbReference type="PANTHER" id="PTHR46438">
    <property type="entry name" value="ALPHA/BETA-HYDROLASES SUPERFAMILY PROTEIN"/>
    <property type="match status" value="1"/>
</dbReference>
<dbReference type="PANTHER" id="PTHR46438:SF11">
    <property type="entry name" value="LIPASE-RELATED"/>
    <property type="match status" value="1"/>
</dbReference>
<dbReference type="Pfam" id="PF00561">
    <property type="entry name" value="Abhydrolase_1"/>
    <property type="match status" value="1"/>
</dbReference>
<evidence type="ECO:0000259" key="1">
    <source>
        <dbReference type="Pfam" id="PF00561"/>
    </source>
</evidence>
<dbReference type="RefSeq" id="WP_068119510.1">
    <property type="nucleotide sequence ID" value="NZ_CCXJ01000189.1"/>
</dbReference>
<reference evidence="2 3" key="1">
    <citation type="submission" date="2023-07" db="EMBL/GenBank/DDBJ databases">
        <title>Sequencing the genomes of 1000 actinobacteria strains.</title>
        <authorList>
            <person name="Klenk H.-P."/>
        </authorList>
    </citation>
    <scope>NUCLEOTIDE SEQUENCE [LARGE SCALE GENOMIC DNA]</scope>
    <source>
        <strain evidence="2 3">GD13</strain>
    </source>
</reference>
<dbReference type="InterPro" id="IPR000639">
    <property type="entry name" value="Epox_hydrolase-like"/>
</dbReference>
<comment type="caution">
    <text evidence="2">The sequence shown here is derived from an EMBL/GenBank/DDBJ whole genome shotgun (WGS) entry which is preliminary data.</text>
</comment>
<dbReference type="PRINTS" id="PR00111">
    <property type="entry name" value="ABHYDROLASE"/>
</dbReference>
<dbReference type="Gene3D" id="3.40.50.1820">
    <property type="entry name" value="alpha/beta hydrolase"/>
    <property type="match status" value="1"/>
</dbReference>
<proteinExistence type="predicted"/>
<dbReference type="Proteomes" id="UP001240447">
    <property type="component" value="Unassembled WGS sequence"/>
</dbReference>